<dbReference type="PaxDb" id="3880-AES88263"/>
<dbReference type="AlphaFoldDB" id="G7JH67"/>
<gene>
    <name evidence="2" type="ordered locus">MTR_4g051470</name>
</gene>
<sequence length="98" mass="10306">MGLPNIVSDAMLKKVAAKSRKEAAKLGKAFEASLKPSPIPDGIVDFLQKNSPTVEESIKGANIINYLSQFSALASTAAPASSTPPDLHLSHAERFQGS</sequence>
<evidence type="ECO:0000256" key="1">
    <source>
        <dbReference type="SAM" id="MobiDB-lite"/>
    </source>
</evidence>
<dbReference type="HOGENOM" id="CLU_2336829_0_0_1"/>
<feature type="region of interest" description="Disordered" evidence="1">
    <location>
        <begin position="77"/>
        <end position="98"/>
    </location>
</feature>
<reference evidence="2 4" key="1">
    <citation type="journal article" date="2011" name="Nature">
        <title>The Medicago genome provides insight into the evolution of rhizobial symbioses.</title>
        <authorList>
            <person name="Young N.D."/>
            <person name="Debelle F."/>
            <person name="Oldroyd G.E."/>
            <person name="Geurts R."/>
            <person name="Cannon S.B."/>
            <person name="Udvardi M.K."/>
            <person name="Benedito V.A."/>
            <person name="Mayer K.F."/>
            <person name="Gouzy J."/>
            <person name="Schoof H."/>
            <person name="Van de Peer Y."/>
            <person name="Proost S."/>
            <person name="Cook D.R."/>
            <person name="Meyers B.C."/>
            <person name="Spannagl M."/>
            <person name="Cheung F."/>
            <person name="De Mita S."/>
            <person name="Krishnakumar V."/>
            <person name="Gundlach H."/>
            <person name="Zhou S."/>
            <person name="Mudge J."/>
            <person name="Bharti A.K."/>
            <person name="Murray J.D."/>
            <person name="Naoumkina M.A."/>
            <person name="Rosen B."/>
            <person name="Silverstein K.A."/>
            <person name="Tang H."/>
            <person name="Rombauts S."/>
            <person name="Zhao P.X."/>
            <person name="Zhou P."/>
            <person name="Barbe V."/>
            <person name="Bardou P."/>
            <person name="Bechner M."/>
            <person name="Bellec A."/>
            <person name="Berger A."/>
            <person name="Berges H."/>
            <person name="Bidwell S."/>
            <person name="Bisseling T."/>
            <person name="Choisne N."/>
            <person name="Couloux A."/>
            <person name="Denny R."/>
            <person name="Deshpande S."/>
            <person name="Dai X."/>
            <person name="Doyle J.J."/>
            <person name="Dudez A.M."/>
            <person name="Farmer A.D."/>
            <person name="Fouteau S."/>
            <person name="Franken C."/>
            <person name="Gibelin C."/>
            <person name="Gish J."/>
            <person name="Goldstein S."/>
            <person name="Gonzalez A.J."/>
            <person name="Green P.J."/>
            <person name="Hallab A."/>
            <person name="Hartog M."/>
            <person name="Hua A."/>
            <person name="Humphray S.J."/>
            <person name="Jeong D.H."/>
            <person name="Jing Y."/>
            <person name="Jocker A."/>
            <person name="Kenton S.M."/>
            <person name="Kim D.J."/>
            <person name="Klee K."/>
            <person name="Lai H."/>
            <person name="Lang C."/>
            <person name="Lin S."/>
            <person name="Macmil S.L."/>
            <person name="Magdelenat G."/>
            <person name="Matthews L."/>
            <person name="McCorrison J."/>
            <person name="Monaghan E.L."/>
            <person name="Mun J.H."/>
            <person name="Najar F.Z."/>
            <person name="Nicholson C."/>
            <person name="Noirot C."/>
            <person name="O'Bleness M."/>
            <person name="Paule C.R."/>
            <person name="Poulain J."/>
            <person name="Prion F."/>
            <person name="Qin B."/>
            <person name="Qu C."/>
            <person name="Retzel E.F."/>
            <person name="Riddle C."/>
            <person name="Sallet E."/>
            <person name="Samain S."/>
            <person name="Samson N."/>
            <person name="Sanders I."/>
            <person name="Saurat O."/>
            <person name="Scarpelli C."/>
            <person name="Schiex T."/>
            <person name="Segurens B."/>
            <person name="Severin A.J."/>
            <person name="Sherrier D.J."/>
            <person name="Shi R."/>
            <person name="Sims S."/>
            <person name="Singer S.R."/>
            <person name="Sinharoy S."/>
            <person name="Sterck L."/>
            <person name="Viollet A."/>
            <person name="Wang B.B."/>
            <person name="Wang K."/>
            <person name="Wang M."/>
            <person name="Wang X."/>
            <person name="Warfsmann J."/>
            <person name="Weissenbach J."/>
            <person name="White D.D."/>
            <person name="White J.D."/>
            <person name="Wiley G.B."/>
            <person name="Wincker P."/>
            <person name="Xing Y."/>
            <person name="Yang L."/>
            <person name="Yao Z."/>
            <person name="Ying F."/>
            <person name="Zhai J."/>
            <person name="Zhou L."/>
            <person name="Zuber A."/>
            <person name="Denarie J."/>
            <person name="Dixon R.A."/>
            <person name="May G.D."/>
            <person name="Schwartz D.C."/>
            <person name="Rogers J."/>
            <person name="Quetier F."/>
            <person name="Town C.D."/>
            <person name="Roe B.A."/>
        </authorList>
    </citation>
    <scope>NUCLEOTIDE SEQUENCE [LARGE SCALE GENOMIC DNA]</scope>
    <source>
        <strain evidence="2">A17</strain>
        <strain evidence="3 4">cv. Jemalong A17</strain>
    </source>
</reference>
<organism evidence="2 4">
    <name type="scientific">Medicago truncatula</name>
    <name type="common">Barrel medic</name>
    <name type="synonym">Medicago tribuloides</name>
    <dbReference type="NCBI Taxonomy" id="3880"/>
    <lineage>
        <taxon>Eukaryota</taxon>
        <taxon>Viridiplantae</taxon>
        <taxon>Streptophyta</taxon>
        <taxon>Embryophyta</taxon>
        <taxon>Tracheophyta</taxon>
        <taxon>Spermatophyta</taxon>
        <taxon>Magnoliopsida</taxon>
        <taxon>eudicotyledons</taxon>
        <taxon>Gunneridae</taxon>
        <taxon>Pentapetalae</taxon>
        <taxon>rosids</taxon>
        <taxon>fabids</taxon>
        <taxon>Fabales</taxon>
        <taxon>Fabaceae</taxon>
        <taxon>Papilionoideae</taxon>
        <taxon>50 kb inversion clade</taxon>
        <taxon>NPAAA clade</taxon>
        <taxon>Hologalegina</taxon>
        <taxon>IRL clade</taxon>
        <taxon>Trifolieae</taxon>
        <taxon>Medicago</taxon>
    </lineage>
</organism>
<evidence type="ECO:0000313" key="4">
    <source>
        <dbReference type="Proteomes" id="UP000002051"/>
    </source>
</evidence>
<feature type="compositionally biased region" description="Basic and acidic residues" evidence="1">
    <location>
        <begin position="88"/>
        <end position="98"/>
    </location>
</feature>
<reference evidence="3" key="3">
    <citation type="submission" date="2015-04" db="UniProtKB">
        <authorList>
            <consortium name="EnsemblPlants"/>
        </authorList>
    </citation>
    <scope>IDENTIFICATION</scope>
    <source>
        <strain evidence="3">cv. Jemalong A17</strain>
    </source>
</reference>
<evidence type="ECO:0000313" key="3">
    <source>
        <dbReference type="EnsemblPlants" id="AES88263"/>
    </source>
</evidence>
<dbReference type="Proteomes" id="UP000002051">
    <property type="component" value="Chromosome 4"/>
</dbReference>
<evidence type="ECO:0000313" key="2">
    <source>
        <dbReference type="EMBL" id="AES88263.1"/>
    </source>
</evidence>
<proteinExistence type="predicted"/>
<accession>G7JH67</accession>
<protein>
    <submittedName>
        <fullName evidence="2 3">Uncharacterized protein</fullName>
    </submittedName>
</protein>
<dbReference type="EMBL" id="CM001220">
    <property type="protein sequence ID" value="AES88263.1"/>
    <property type="molecule type" value="Genomic_DNA"/>
</dbReference>
<keyword evidence="4" id="KW-1185">Reference proteome</keyword>
<dbReference type="EnsemblPlants" id="AES88263">
    <property type="protein sequence ID" value="AES88263"/>
    <property type="gene ID" value="MTR_4g051470"/>
</dbReference>
<reference evidence="2 4" key="2">
    <citation type="journal article" date="2014" name="BMC Genomics">
        <title>An improved genome release (version Mt4.0) for the model legume Medicago truncatula.</title>
        <authorList>
            <person name="Tang H."/>
            <person name="Krishnakumar V."/>
            <person name="Bidwell S."/>
            <person name="Rosen B."/>
            <person name="Chan A."/>
            <person name="Zhou S."/>
            <person name="Gentzbittel L."/>
            <person name="Childs K.L."/>
            <person name="Yandell M."/>
            <person name="Gundlach H."/>
            <person name="Mayer K.F."/>
            <person name="Schwartz D.C."/>
            <person name="Town C.D."/>
        </authorList>
    </citation>
    <scope>GENOME REANNOTATION</scope>
    <source>
        <strain evidence="3 4">cv. Jemalong A17</strain>
    </source>
</reference>
<name>G7JH67_MEDTR</name>